<reference evidence="1 2" key="1">
    <citation type="submission" date="2021-01" db="EMBL/GenBank/DDBJ databases">
        <title>Whole genome shotgun sequence of Plantactinospora endophytica NBRC 110450.</title>
        <authorList>
            <person name="Komaki H."/>
            <person name="Tamura T."/>
        </authorList>
    </citation>
    <scope>NUCLEOTIDE SEQUENCE [LARGE SCALE GENOMIC DNA]</scope>
    <source>
        <strain evidence="1 2">NBRC 110450</strain>
    </source>
</reference>
<dbReference type="Proteomes" id="UP000646749">
    <property type="component" value="Unassembled WGS sequence"/>
</dbReference>
<comment type="caution">
    <text evidence="1">The sequence shown here is derived from an EMBL/GenBank/DDBJ whole genome shotgun (WGS) entry which is preliminary data.</text>
</comment>
<evidence type="ECO:0000313" key="1">
    <source>
        <dbReference type="EMBL" id="GIG93002.1"/>
    </source>
</evidence>
<dbReference type="EMBL" id="BONW01000050">
    <property type="protein sequence ID" value="GIG93002.1"/>
    <property type="molecule type" value="Genomic_DNA"/>
</dbReference>
<gene>
    <name evidence="1" type="ORF">Pen02_79380</name>
</gene>
<proteinExistence type="predicted"/>
<keyword evidence="2" id="KW-1185">Reference proteome</keyword>
<name>A0ABQ4EFH9_9ACTN</name>
<evidence type="ECO:0000313" key="2">
    <source>
        <dbReference type="Proteomes" id="UP000646749"/>
    </source>
</evidence>
<protein>
    <submittedName>
        <fullName evidence="1">Uncharacterized protein</fullName>
    </submittedName>
</protein>
<accession>A0ABQ4EFH9</accession>
<sequence length="143" mass="15190">MAALGVLAGYDADLANEATRLTNRLHDALLHVHPPLERLLGHHLRRRGVLELLSLAGTPQQLCALDETALRRALAPRSPRLAASLPAQILTALAKQSVVIPATAQYGRVISGVAAQLLMVLDERSASIGIPAPCWSSIRSPAC</sequence>
<organism evidence="1 2">
    <name type="scientific">Plantactinospora endophytica</name>
    <dbReference type="NCBI Taxonomy" id="673535"/>
    <lineage>
        <taxon>Bacteria</taxon>
        <taxon>Bacillati</taxon>
        <taxon>Actinomycetota</taxon>
        <taxon>Actinomycetes</taxon>
        <taxon>Micromonosporales</taxon>
        <taxon>Micromonosporaceae</taxon>
        <taxon>Plantactinospora</taxon>
    </lineage>
</organism>